<feature type="chain" id="PRO_5045751389" description="Secreted protein" evidence="1">
    <location>
        <begin position="21"/>
        <end position="128"/>
    </location>
</feature>
<protein>
    <recommendedName>
        <fullName evidence="4">Secreted protein</fullName>
    </recommendedName>
</protein>
<evidence type="ECO:0000313" key="3">
    <source>
        <dbReference type="Proteomes" id="UP001363622"/>
    </source>
</evidence>
<organism evidence="2 3">
    <name type="scientific">Phyllosticta citriasiana</name>
    <dbReference type="NCBI Taxonomy" id="595635"/>
    <lineage>
        <taxon>Eukaryota</taxon>
        <taxon>Fungi</taxon>
        <taxon>Dikarya</taxon>
        <taxon>Ascomycota</taxon>
        <taxon>Pezizomycotina</taxon>
        <taxon>Dothideomycetes</taxon>
        <taxon>Dothideomycetes incertae sedis</taxon>
        <taxon>Botryosphaeriales</taxon>
        <taxon>Phyllostictaceae</taxon>
        <taxon>Phyllosticta</taxon>
    </lineage>
</organism>
<evidence type="ECO:0000313" key="2">
    <source>
        <dbReference type="EMBL" id="KAK7524889.1"/>
    </source>
</evidence>
<keyword evidence="1" id="KW-0732">Signal</keyword>
<proteinExistence type="predicted"/>
<evidence type="ECO:0008006" key="4">
    <source>
        <dbReference type="Google" id="ProtNLM"/>
    </source>
</evidence>
<name>A0ABR1L1B6_9PEZI</name>
<dbReference type="Proteomes" id="UP001363622">
    <property type="component" value="Unassembled WGS sequence"/>
</dbReference>
<keyword evidence="3" id="KW-1185">Reference proteome</keyword>
<gene>
    <name evidence="2" type="ORF">IWZ03DRAFT_36096</name>
</gene>
<accession>A0ABR1L1B6</accession>
<reference evidence="2 3" key="1">
    <citation type="submission" date="2024-04" db="EMBL/GenBank/DDBJ databases">
        <title>Phyllosticta paracitricarpa is synonymous to the EU quarantine fungus P. citricarpa based on phylogenomic analyses.</title>
        <authorList>
            <consortium name="Lawrence Berkeley National Laboratory"/>
            <person name="Van Ingen-Buijs V.A."/>
            <person name="Van Westerhoven A.C."/>
            <person name="Haridas S."/>
            <person name="Skiadas P."/>
            <person name="Martin F."/>
            <person name="Groenewald J.Z."/>
            <person name="Crous P.W."/>
            <person name="Seidl M.F."/>
        </authorList>
    </citation>
    <scope>NUCLEOTIDE SEQUENCE [LARGE SCALE GENOMIC DNA]</scope>
    <source>
        <strain evidence="2 3">CBS 123371</strain>
    </source>
</reference>
<sequence length="128" mass="14609">MRCCGLAWLLMTTLAECVHCTRVALIVDGDCTKRESWRCVWMAFYLVHALAGRDSCSISSDACYMCFLSTNAAKYCGYFELHYSHQSNISPKKDSIRSDCSPIFPHPSIAKQQLRLIITYSVRRCRPK</sequence>
<dbReference type="EMBL" id="JBBPHU010000001">
    <property type="protein sequence ID" value="KAK7524889.1"/>
    <property type="molecule type" value="Genomic_DNA"/>
</dbReference>
<comment type="caution">
    <text evidence="2">The sequence shown here is derived from an EMBL/GenBank/DDBJ whole genome shotgun (WGS) entry which is preliminary data.</text>
</comment>
<evidence type="ECO:0000256" key="1">
    <source>
        <dbReference type="SAM" id="SignalP"/>
    </source>
</evidence>
<feature type="signal peptide" evidence="1">
    <location>
        <begin position="1"/>
        <end position="20"/>
    </location>
</feature>